<feature type="compositionally biased region" description="Basic residues" evidence="2">
    <location>
        <begin position="26"/>
        <end position="42"/>
    </location>
</feature>
<keyword evidence="4" id="KW-1185">Reference proteome</keyword>
<evidence type="ECO:0000256" key="1">
    <source>
        <dbReference type="SAM" id="Coils"/>
    </source>
</evidence>
<evidence type="ECO:0000313" key="3">
    <source>
        <dbReference type="EMBL" id="KAL3779293.1"/>
    </source>
</evidence>
<feature type="coiled-coil region" evidence="1">
    <location>
        <begin position="101"/>
        <end position="135"/>
    </location>
</feature>
<proteinExistence type="predicted"/>
<evidence type="ECO:0000313" key="4">
    <source>
        <dbReference type="Proteomes" id="UP001516023"/>
    </source>
</evidence>
<organism evidence="3 4">
    <name type="scientific">Cyclotella cryptica</name>
    <dbReference type="NCBI Taxonomy" id="29204"/>
    <lineage>
        <taxon>Eukaryota</taxon>
        <taxon>Sar</taxon>
        <taxon>Stramenopiles</taxon>
        <taxon>Ochrophyta</taxon>
        <taxon>Bacillariophyta</taxon>
        <taxon>Coscinodiscophyceae</taxon>
        <taxon>Thalassiosirophycidae</taxon>
        <taxon>Stephanodiscales</taxon>
        <taxon>Stephanodiscaceae</taxon>
        <taxon>Cyclotella</taxon>
    </lineage>
</organism>
<feature type="coiled-coil region" evidence="1">
    <location>
        <begin position="208"/>
        <end position="239"/>
    </location>
</feature>
<feature type="compositionally biased region" description="Polar residues" evidence="2">
    <location>
        <begin position="1"/>
        <end position="11"/>
    </location>
</feature>
<evidence type="ECO:0000256" key="2">
    <source>
        <dbReference type="SAM" id="MobiDB-lite"/>
    </source>
</evidence>
<keyword evidence="1" id="KW-0175">Coiled coil</keyword>
<sequence length="335" mass="38423">MDNTTNMSEGQDAQEGQEGPEVDNKKNKKKKRRASSISRHSRGANSKSIRPGAQKSTFPPASFTSNNVQTVQHTPKVEAQQQHRRDVHLLQMKLRYEQKKNAGTSQTVQQLTDGIQNLKEERDNIILMHKKEQQQLVAIQQSIEKDNKVLKDRIQRWQNFSSKKDAEIYKIKLSAARRIAALEKKSLMQLSQSQALQYKNERSHMKSVVALQNEVNRVNRDAEKKLSRMEEECKGKVEAAQADKLAAVAEKNQAIVEKDNAMTRLPISIKAAEHEARRAERQRMSLVCDSYKIKNSKLTKKSLNYCIVLIKQKSNQEKPFNRQTSLSSDPVTYWL</sequence>
<name>A0ABD3NUB0_9STRA</name>
<reference evidence="3 4" key="1">
    <citation type="journal article" date="2020" name="G3 (Bethesda)">
        <title>Improved Reference Genome for Cyclotella cryptica CCMP332, a Model for Cell Wall Morphogenesis, Salinity Adaptation, and Lipid Production in Diatoms (Bacillariophyta).</title>
        <authorList>
            <person name="Roberts W.R."/>
            <person name="Downey K.M."/>
            <person name="Ruck E.C."/>
            <person name="Traller J.C."/>
            <person name="Alverson A.J."/>
        </authorList>
    </citation>
    <scope>NUCLEOTIDE SEQUENCE [LARGE SCALE GENOMIC DNA]</scope>
    <source>
        <strain evidence="3 4">CCMP332</strain>
    </source>
</reference>
<dbReference type="EMBL" id="JABMIG020000395">
    <property type="protein sequence ID" value="KAL3779293.1"/>
    <property type="molecule type" value="Genomic_DNA"/>
</dbReference>
<protein>
    <recommendedName>
        <fullName evidence="5">Lebercilin domain-containing protein</fullName>
    </recommendedName>
</protein>
<evidence type="ECO:0008006" key="5">
    <source>
        <dbReference type="Google" id="ProtNLM"/>
    </source>
</evidence>
<accession>A0ABD3NUB0</accession>
<comment type="caution">
    <text evidence="3">The sequence shown here is derived from an EMBL/GenBank/DDBJ whole genome shotgun (WGS) entry which is preliminary data.</text>
</comment>
<feature type="region of interest" description="Disordered" evidence="2">
    <location>
        <begin position="1"/>
        <end position="68"/>
    </location>
</feature>
<feature type="compositionally biased region" description="Polar residues" evidence="2">
    <location>
        <begin position="43"/>
        <end position="68"/>
    </location>
</feature>
<dbReference type="Proteomes" id="UP001516023">
    <property type="component" value="Unassembled WGS sequence"/>
</dbReference>
<gene>
    <name evidence="3" type="ORF">HJC23_009117</name>
</gene>
<dbReference type="AlphaFoldDB" id="A0ABD3NUB0"/>